<keyword evidence="3" id="KW-0964">Secreted</keyword>
<dbReference type="GO" id="GO:0097746">
    <property type="term" value="P:blood vessel diameter maintenance"/>
    <property type="evidence" value="ECO:0007669"/>
    <property type="project" value="InterPro"/>
</dbReference>
<keyword evidence="5" id="KW-1015">Disulfide bond</keyword>
<name>A0A8M1KLI7_CLUHA</name>
<feature type="signal peptide" evidence="6">
    <location>
        <begin position="1"/>
        <end position="27"/>
    </location>
</feature>
<accession>A0A8M1KLI7</accession>
<dbReference type="CTD" id="100884159"/>
<dbReference type="PROSITE" id="PS00984">
    <property type="entry name" value="UROTENSIN_II"/>
    <property type="match status" value="1"/>
</dbReference>
<reference evidence="8" key="1">
    <citation type="submission" date="2025-08" db="UniProtKB">
        <authorList>
            <consortium name="RefSeq"/>
        </authorList>
    </citation>
    <scope>IDENTIFICATION</scope>
</reference>
<evidence type="ECO:0000256" key="6">
    <source>
        <dbReference type="SAM" id="SignalP"/>
    </source>
</evidence>
<dbReference type="OrthoDB" id="8852341at2759"/>
<evidence type="ECO:0000313" key="7">
    <source>
        <dbReference type="Proteomes" id="UP000515152"/>
    </source>
</evidence>
<evidence type="ECO:0000256" key="3">
    <source>
        <dbReference type="ARBA" id="ARBA00022525"/>
    </source>
</evidence>
<dbReference type="GeneID" id="122133199"/>
<evidence type="ECO:0000256" key="4">
    <source>
        <dbReference type="ARBA" id="ARBA00022702"/>
    </source>
</evidence>
<keyword evidence="6" id="KW-0732">Signal</keyword>
<organism evidence="7 8">
    <name type="scientific">Clupea harengus</name>
    <name type="common">Atlantic herring</name>
    <dbReference type="NCBI Taxonomy" id="7950"/>
    <lineage>
        <taxon>Eukaryota</taxon>
        <taxon>Metazoa</taxon>
        <taxon>Chordata</taxon>
        <taxon>Craniata</taxon>
        <taxon>Vertebrata</taxon>
        <taxon>Euteleostomi</taxon>
        <taxon>Actinopterygii</taxon>
        <taxon>Neopterygii</taxon>
        <taxon>Teleostei</taxon>
        <taxon>Clupei</taxon>
        <taxon>Clupeiformes</taxon>
        <taxon>Clupeoidei</taxon>
        <taxon>Clupeidae</taxon>
        <taxon>Clupea</taxon>
    </lineage>
</organism>
<dbReference type="InterPro" id="IPR043255">
    <property type="entry name" value="U-IIB"/>
</dbReference>
<evidence type="ECO:0000256" key="1">
    <source>
        <dbReference type="ARBA" id="ARBA00004613"/>
    </source>
</evidence>
<sequence>MDRVISINLFLGVLLILPLHGVLDVQASILTPGNQILRHKGNADIQNKILALLLRKSLESIERNDALEFELSSKGEDLEELQGQIISKADGKEHSKRGEACFWKYCV</sequence>
<dbReference type="PANTHER" id="PTHR36876">
    <property type="entry name" value="UROTENSIN-2B"/>
    <property type="match status" value="1"/>
</dbReference>
<evidence type="ECO:0000313" key="8">
    <source>
        <dbReference type="RefSeq" id="XP_042564737.1"/>
    </source>
</evidence>
<dbReference type="PANTHER" id="PTHR36876:SF1">
    <property type="entry name" value="UROTENSIN-2B"/>
    <property type="match status" value="1"/>
</dbReference>
<keyword evidence="4" id="KW-0372">Hormone</keyword>
<dbReference type="RefSeq" id="XP_042564737.1">
    <property type="nucleotide sequence ID" value="XM_042708803.1"/>
</dbReference>
<protein>
    <submittedName>
        <fullName evidence="8">Urotensin 2 domain containing</fullName>
    </submittedName>
</protein>
<comment type="similarity">
    <text evidence="2">Belongs to the urotensin-2 family.</text>
</comment>
<dbReference type="AlphaFoldDB" id="A0A8M1KLI7"/>
<evidence type="ECO:0000256" key="2">
    <source>
        <dbReference type="ARBA" id="ARBA00006719"/>
    </source>
</evidence>
<dbReference type="Proteomes" id="UP000515152">
    <property type="component" value="Chromosome 10"/>
</dbReference>
<keyword evidence="7" id="KW-1185">Reference proteome</keyword>
<proteinExistence type="inferred from homology"/>
<dbReference type="GO" id="GO:0008217">
    <property type="term" value="P:regulation of blood pressure"/>
    <property type="evidence" value="ECO:0007669"/>
    <property type="project" value="InterPro"/>
</dbReference>
<gene>
    <name evidence="8" type="primary">uts2d</name>
</gene>
<feature type="chain" id="PRO_5035474415" evidence="6">
    <location>
        <begin position="28"/>
        <end position="107"/>
    </location>
</feature>
<evidence type="ECO:0000256" key="5">
    <source>
        <dbReference type="ARBA" id="ARBA00023157"/>
    </source>
</evidence>
<comment type="subcellular location">
    <subcellularLocation>
        <location evidence="1">Secreted</location>
    </subcellularLocation>
</comment>
<dbReference type="InterPro" id="IPR001483">
    <property type="entry name" value="Urotensin_II"/>
</dbReference>
<dbReference type="KEGG" id="char:122133199"/>
<dbReference type="GO" id="GO:0005576">
    <property type="term" value="C:extracellular region"/>
    <property type="evidence" value="ECO:0007669"/>
    <property type="project" value="UniProtKB-SubCell"/>
</dbReference>
<dbReference type="GO" id="GO:0005179">
    <property type="term" value="F:hormone activity"/>
    <property type="evidence" value="ECO:0007669"/>
    <property type="project" value="UniProtKB-KW"/>
</dbReference>